<dbReference type="PANTHER" id="PTHR36107">
    <property type="entry name" value="SMALL, ACID-SOLUBLE SPORE PROTEIN A"/>
    <property type="match status" value="1"/>
</dbReference>
<organism evidence="5 6">
    <name type="scientific">Clostridium beijerinckii (strain ATCC 51743 / NCIMB 8052)</name>
    <name type="common">Clostridium acetobutylicum</name>
    <dbReference type="NCBI Taxonomy" id="290402"/>
    <lineage>
        <taxon>Bacteria</taxon>
        <taxon>Bacillati</taxon>
        <taxon>Bacillota</taxon>
        <taxon>Clostridia</taxon>
        <taxon>Eubacteriales</taxon>
        <taxon>Clostridiaceae</taxon>
        <taxon>Clostridium</taxon>
    </lineage>
</organism>
<comment type="function">
    <text evidence="1">SASP are bound to spore DNA. They are double-stranded DNA-binding proteins that cause DNA to change to an a-like conformation. They protect the DNA backbone from chemical and enzymatic cleavage and are thus involved in dormant spore's high resistance to UV light.</text>
</comment>
<dbReference type="EMBL" id="CP000721">
    <property type="protein sequence ID" value="ABR35248.1"/>
    <property type="molecule type" value="Genomic_DNA"/>
</dbReference>
<dbReference type="GO" id="GO:0006265">
    <property type="term" value="P:DNA topological change"/>
    <property type="evidence" value="ECO:0007669"/>
    <property type="project" value="InterPro"/>
</dbReference>
<evidence type="ECO:0000256" key="4">
    <source>
        <dbReference type="ARBA" id="ARBA00023125"/>
    </source>
</evidence>
<dbReference type="InterPro" id="IPR050847">
    <property type="entry name" value="SASP_DNA-binding"/>
</dbReference>
<dbReference type="GO" id="GO:0030435">
    <property type="term" value="P:sporulation resulting in formation of a cellular spore"/>
    <property type="evidence" value="ECO:0007669"/>
    <property type="project" value="UniProtKB-KW"/>
</dbReference>
<dbReference type="InterPro" id="IPR018126">
    <property type="entry name" value="SASP_alpha/beta-type_CS"/>
</dbReference>
<dbReference type="HOGENOM" id="CLU_169738_2_1_9"/>
<dbReference type="PANTHER" id="PTHR36107:SF1">
    <property type="entry name" value="SMALL, ACID-SOLUBLE SPORE PROTEIN A"/>
    <property type="match status" value="1"/>
</dbReference>
<gene>
    <name evidence="5" type="ordered locus">Cbei_3111</name>
</gene>
<evidence type="ECO:0000256" key="1">
    <source>
        <dbReference type="ARBA" id="ARBA00003863"/>
    </source>
</evidence>
<dbReference type="GO" id="GO:0003690">
    <property type="term" value="F:double-stranded DNA binding"/>
    <property type="evidence" value="ECO:0007669"/>
    <property type="project" value="InterPro"/>
</dbReference>
<keyword evidence="4" id="KW-0238">DNA-binding</keyword>
<name>A6LY18_CLOB8</name>
<evidence type="ECO:0000256" key="2">
    <source>
        <dbReference type="ARBA" id="ARBA00005442"/>
    </source>
</evidence>
<dbReference type="KEGG" id="cbe:Cbei_3111"/>
<dbReference type="Pfam" id="PF00269">
    <property type="entry name" value="SASP"/>
    <property type="match status" value="1"/>
</dbReference>
<dbReference type="eggNOG" id="ENOG5032YCI">
    <property type="taxonomic scope" value="Bacteria"/>
</dbReference>
<proteinExistence type="inferred from homology"/>
<evidence type="ECO:0000256" key="3">
    <source>
        <dbReference type="ARBA" id="ARBA00022969"/>
    </source>
</evidence>
<sequence>MHMSSNNSGRNRTLVPEAKQGLNRLKTEVASEVGLSNYESMDKGNLSSRQNGYVGGYMVKHMIEDYEQGLK</sequence>
<comment type="similarity">
    <text evidence="2">Belongs to the alpha/beta-type SASP family.</text>
</comment>
<reference evidence="5 6" key="3">
    <citation type="journal article" date="2012" name="BMC Genomics">
        <title>Genome-wide dynamic transcriptional profiling in clostridium beijerinckii NCIMB 8052 using single-nucleotide resolution RNA-Seq.</title>
        <authorList>
            <person name="Wang Y."/>
            <person name="Li X."/>
            <person name="Mao Y."/>
            <person name="Blaschek H.P."/>
        </authorList>
    </citation>
    <scope>NUCLEOTIDE SEQUENCE [LARGE SCALE GENOMIC DNA]</scope>
    <source>
        <strain evidence="6">ATCC 51743 / NCIMB 8052</strain>
    </source>
</reference>
<dbReference type="AlphaFoldDB" id="A6LY18"/>
<reference evidence="5 6" key="1">
    <citation type="submission" date="2007-06" db="EMBL/GenBank/DDBJ databases">
        <title>Complete sequence of Clostridium beijerinckii NCIMB 8052.</title>
        <authorList>
            <consortium name="US DOE Joint Genome Institute"/>
            <person name="Copeland A."/>
            <person name="Lucas S."/>
            <person name="Lapidus A."/>
            <person name="Barry K."/>
            <person name="Detter J.C."/>
            <person name="Glavina del Rio T."/>
            <person name="Hammon N."/>
            <person name="Israni S."/>
            <person name="Dalin E."/>
            <person name="Tice H."/>
            <person name="Pitluck S."/>
            <person name="Sims D."/>
            <person name="Brettin T."/>
            <person name="Bruce D."/>
            <person name="Tapia R."/>
            <person name="Brainard J."/>
            <person name="Schmutz J."/>
            <person name="Larimer F."/>
            <person name="Land M."/>
            <person name="Hauser L."/>
            <person name="Kyrpides N."/>
            <person name="Mikhailova N."/>
            <person name="Bennet G."/>
            <person name="Cann I."/>
            <person name="Chen J.-S."/>
            <person name="Contreras A.L."/>
            <person name="Jones D."/>
            <person name="Kashket E."/>
            <person name="Mitchell W."/>
            <person name="Stoddard S."/>
            <person name="Schwarz W."/>
            <person name="Qureshi N."/>
            <person name="Young M."/>
            <person name="Shi Z."/>
            <person name="Ezeji T."/>
            <person name="White B."/>
            <person name="Blaschek H."/>
            <person name="Richardson P."/>
        </authorList>
    </citation>
    <scope>NUCLEOTIDE SEQUENCE [LARGE SCALE GENOMIC DNA]</scope>
    <source>
        <strain evidence="6">ATCC 51743 / NCIMB 8052</strain>
    </source>
</reference>
<dbReference type="Gene3D" id="6.10.10.80">
    <property type="entry name" value="Small, acid-soluble spore protein, alpha/beta type-like"/>
    <property type="match status" value="1"/>
</dbReference>
<dbReference type="InterPro" id="IPR038300">
    <property type="entry name" value="SASP_sf_alpha/beta"/>
</dbReference>
<accession>A6LY18</accession>
<evidence type="ECO:0000313" key="5">
    <source>
        <dbReference type="EMBL" id="ABR35248.1"/>
    </source>
</evidence>
<dbReference type="Proteomes" id="UP000000565">
    <property type="component" value="Chromosome"/>
</dbReference>
<dbReference type="InterPro" id="IPR001448">
    <property type="entry name" value="SASP_alpha/beta-type"/>
</dbReference>
<evidence type="ECO:0000313" key="6">
    <source>
        <dbReference type="Proteomes" id="UP000000565"/>
    </source>
</evidence>
<reference evidence="5 6" key="2">
    <citation type="journal article" date="2011" name="BMC Genomics">
        <title>Single-nucleotide resolution analysis of the transcriptome structure of Clostridium beijerinckii NCIMB 8052 using RNA-Seq.</title>
        <authorList>
            <person name="Wang Y."/>
            <person name="Li X."/>
            <person name="Mao Y."/>
            <person name="Blaschek H.P."/>
        </authorList>
    </citation>
    <scope>NUCLEOTIDE SEQUENCE [LARGE SCALE GENOMIC DNA]</scope>
    <source>
        <strain evidence="6">ATCC 51743 / NCIMB 8052</strain>
    </source>
</reference>
<protein>
    <submittedName>
        <fullName evidence="5">Small acid-soluble spore protein, alpha/beta type</fullName>
    </submittedName>
</protein>
<keyword evidence="3" id="KW-0749">Sporulation</keyword>
<dbReference type="PROSITE" id="PS00304">
    <property type="entry name" value="SASP_1"/>
    <property type="match status" value="1"/>
</dbReference>